<dbReference type="AlphaFoldDB" id="A0AAQ3JI36"/>
<evidence type="ECO:0000313" key="2">
    <source>
        <dbReference type="EMBL" id="WMD16545.1"/>
    </source>
</evidence>
<gene>
    <name evidence="2" type="ORF">RBI15_00170</name>
</gene>
<feature type="signal peptide" evidence="1">
    <location>
        <begin position="1"/>
        <end position="25"/>
    </location>
</feature>
<protein>
    <submittedName>
        <fullName evidence="2">Leucine-rich repeat protein</fullName>
    </submittedName>
</protein>
<evidence type="ECO:0000256" key="1">
    <source>
        <dbReference type="SAM" id="SignalP"/>
    </source>
</evidence>
<keyword evidence="1" id="KW-0732">Signal</keyword>
<dbReference type="InterPro" id="IPR032675">
    <property type="entry name" value="LRR_dom_sf"/>
</dbReference>
<feature type="chain" id="PRO_5042901346" evidence="1">
    <location>
        <begin position="26"/>
        <end position="583"/>
    </location>
</feature>
<dbReference type="EMBL" id="CP132968">
    <property type="protein sequence ID" value="WMD16545.1"/>
    <property type="molecule type" value="Genomic_DNA"/>
</dbReference>
<dbReference type="Proteomes" id="UP001243496">
    <property type="component" value="Chromosome"/>
</dbReference>
<dbReference type="InterPro" id="IPR026906">
    <property type="entry name" value="LRR_5"/>
</dbReference>
<reference evidence="2" key="1">
    <citation type="submission" date="2023-08" db="EMBL/GenBank/DDBJ databases">
        <title>Complete Genome Sequences of butyrate producing Anaerostipes hadrus strains BA1 and GIF7 isolated from the terminal ileum of a healthy lean male.</title>
        <authorList>
            <person name="Low A."/>
            <person name="Sheludchenko M."/>
            <person name="Cheng H.E."/>
            <person name="Koh X.Q."/>
            <person name="Lee J."/>
        </authorList>
    </citation>
    <scope>NUCLEOTIDE SEQUENCE</scope>
    <source>
        <strain evidence="2">BA1</strain>
    </source>
</reference>
<evidence type="ECO:0000313" key="3">
    <source>
        <dbReference type="Proteomes" id="UP001243496"/>
    </source>
</evidence>
<dbReference type="GeneID" id="92739777"/>
<dbReference type="Pfam" id="PF13306">
    <property type="entry name" value="LRR_5"/>
    <property type="match status" value="1"/>
</dbReference>
<dbReference type="RefSeq" id="WP_306856923.1">
    <property type="nucleotide sequence ID" value="NZ_CP132968.1"/>
</dbReference>
<organism evidence="2 3">
    <name type="scientific">Anaerostipes hadrus</name>
    <dbReference type="NCBI Taxonomy" id="649756"/>
    <lineage>
        <taxon>Bacteria</taxon>
        <taxon>Bacillati</taxon>
        <taxon>Bacillota</taxon>
        <taxon>Clostridia</taxon>
        <taxon>Lachnospirales</taxon>
        <taxon>Lachnospiraceae</taxon>
        <taxon>Anaerostipes</taxon>
    </lineage>
</organism>
<proteinExistence type="predicted"/>
<accession>A0AAQ3JI36</accession>
<sequence length="583" mass="65372">MKKKSLLSLLLSGLMIFTSICPASASPSESNDIYKVTSTSGASSNTIHQTGTDFYYQTPQTAYLTPLANGNYERLEYIDENIICETYDSSFKLLKTRKIPFELSLWGGYFSGSEYNYLLFGQSNSSESNKKEVFRIVKYDKNWNRINSCSINGANTCIPFHAGSADMTETNGKLYIHTCHEMYKTEDGYHHQANCTFVINENSMIVDDSFYDIMNHSYGYVSHSFSQKISTDGNNIYRADLGDAYPRGITFSVTNINNKIYEPHIYESVIDIPGNLGQNYTGFTLDSLKLNQNHYMISGSGITKNNITPNVYINCGSKTSPSSGAIWITNYKKSNHIEILQTKLISLNSTQFLLMWEEKNTVKNTYETKMILLNEDGKLASSIYTSKLPLSLCDPVMNNDGMLVWYVTNDKSPLFIKINPYQLSKVSSATKSLTIFSNSKFSLIGRTVTISGRKYKIISTNKVTFLGMTKKSSTLTIPDTVKYSGKTYKVTSISKNACQKQTKLKKVIIGKNITTIGSKSFYKCKNLKSISIKTSKLTLSKVGSSAFKGTYKKAKFKVPAKKKALYKKILVKRGASKKAKFTK</sequence>
<dbReference type="Gene3D" id="3.80.10.10">
    <property type="entry name" value="Ribonuclease Inhibitor"/>
    <property type="match status" value="1"/>
</dbReference>
<name>A0AAQ3JI36_ANAHA</name>